<dbReference type="SMART" id="SM00041">
    <property type="entry name" value="CT"/>
    <property type="match status" value="1"/>
</dbReference>
<dbReference type="EMBL" id="WBMW01002243">
    <property type="protein sequence ID" value="NXC42537.1"/>
    <property type="molecule type" value="Genomic_DNA"/>
</dbReference>
<dbReference type="Gene3D" id="2.10.25.10">
    <property type="entry name" value="Laminin"/>
    <property type="match status" value="4"/>
</dbReference>
<dbReference type="SMART" id="SM00832">
    <property type="entry name" value="C8"/>
    <property type="match status" value="4"/>
</dbReference>
<dbReference type="Pfam" id="PF01826">
    <property type="entry name" value="TIL"/>
    <property type="match status" value="1"/>
</dbReference>
<evidence type="ECO:0000256" key="4">
    <source>
        <dbReference type="ARBA" id="ARBA00023157"/>
    </source>
</evidence>
<feature type="domain" description="CTCK" evidence="8">
    <location>
        <begin position="2726"/>
        <end position="2811"/>
    </location>
</feature>
<proteinExistence type="inferred from homology"/>
<dbReference type="InterPro" id="IPR014853">
    <property type="entry name" value="VWF/SSPO/ZAN-like_Cys-rich_dom"/>
</dbReference>
<dbReference type="InterPro" id="IPR036084">
    <property type="entry name" value="Ser_inhib-like_sf"/>
</dbReference>
<reference evidence="10" key="1">
    <citation type="submission" date="2019-09" db="EMBL/GenBank/DDBJ databases">
        <title>Bird 10,000 Genomes (B10K) Project - Family phase.</title>
        <authorList>
            <person name="Zhang G."/>
        </authorList>
    </citation>
    <scope>NUCLEOTIDE SEQUENCE</scope>
    <source>
        <strain evidence="10">B10K-DU-001-08</strain>
        <tissue evidence="10">Muscle</tissue>
    </source>
</reference>
<feature type="domain" description="VWFD" evidence="9">
    <location>
        <begin position="42"/>
        <end position="215"/>
    </location>
</feature>
<dbReference type="Pfam" id="PF00094">
    <property type="entry name" value="VWD"/>
    <property type="match status" value="4"/>
</dbReference>
<name>A0A851NR04_9GALL</name>
<dbReference type="Gene3D" id="2.80.10.50">
    <property type="match status" value="1"/>
</dbReference>
<evidence type="ECO:0000256" key="6">
    <source>
        <dbReference type="ARBA" id="ARBA00061260"/>
    </source>
</evidence>
<dbReference type="InterPro" id="IPR007934">
    <property type="entry name" value="AbfB_ABD"/>
</dbReference>
<dbReference type="FunFam" id="2.10.25.10:FF:000055">
    <property type="entry name" value="alpha-tectorin isoform X1"/>
    <property type="match status" value="1"/>
</dbReference>
<dbReference type="Pfam" id="PF25961">
    <property type="entry name" value="OTOGL_N"/>
    <property type="match status" value="1"/>
</dbReference>
<dbReference type="Pfam" id="PF25960">
    <property type="entry name" value="Fn1-VW_OTOGL"/>
    <property type="match status" value="1"/>
</dbReference>
<dbReference type="CDD" id="cd19941">
    <property type="entry name" value="TIL"/>
    <property type="match status" value="3"/>
</dbReference>
<dbReference type="InterPro" id="IPR050780">
    <property type="entry name" value="Mucin_vWF_Thrombospondin_sf"/>
</dbReference>
<dbReference type="PROSITE" id="PS51233">
    <property type="entry name" value="VWFD"/>
    <property type="match status" value="4"/>
</dbReference>
<dbReference type="PANTHER" id="PTHR11339">
    <property type="entry name" value="EXTRACELLULAR MATRIX GLYCOPROTEIN RELATED"/>
    <property type="match status" value="1"/>
</dbReference>
<evidence type="ECO:0000256" key="3">
    <source>
        <dbReference type="ARBA" id="ARBA00022737"/>
    </source>
</evidence>
<keyword evidence="5" id="KW-0325">Glycoprotein</keyword>
<dbReference type="SMART" id="SM00216">
    <property type="entry name" value="VWD"/>
    <property type="match status" value="4"/>
</dbReference>
<dbReference type="GO" id="GO:0005615">
    <property type="term" value="C:extracellular space"/>
    <property type="evidence" value="ECO:0007669"/>
    <property type="project" value="TreeGrafter"/>
</dbReference>
<comment type="caution">
    <text evidence="10">The sequence shown here is derived from an EMBL/GenBank/DDBJ whole genome shotgun (WGS) entry which is preliminary data.</text>
</comment>
<dbReference type="Pfam" id="PF25962">
    <property type="entry name" value="TIL_OTOGL_Mucin"/>
    <property type="match status" value="1"/>
</dbReference>
<keyword evidence="3" id="KW-0677">Repeat</keyword>
<keyword evidence="2" id="KW-0964">Secreted</keyword>
<dbReference type="InterPro" id="IPR058753">
    <property type="entry name" value="TIL_OTOGL_Mucin"/>
</dbReference>
<dbReference type="PANTHER" id="PTHR11339:SF228">
    <property type="entry name" value="OTOGELIN"/>
    <property type="match status" value="1"/>
</dbReference>
<evidence type="ECO:0000256" key="2">
    <source>
        <dbReference type="ARBA" id="ARBA00022525"/>
    </source>
</evidence>
<dbReference type="Proteomes" id="UP000613066">
    <property type="component" value="Unassembled WGS sequence"/>
</dbReference>
<dbReference type="InterPro" id="IPR001007">
    <property type="entry name" value="VWF_dom"/>
</dbReference>
<dbReference type="Pfam" id="PF05270">
    <property type="entry name" value="AbfB"/>
    <property type="match status" value="1"/>
</dbReference>
<evidence type="ECO:0000313" key="11">
    <source>
        <dbReference type="Proteomes" id="UP000613066"/>
    </source>
</evidence>
<dbReference type="PROSITE" id="PS01225">
    <property type="entry name" value="CTCK_2"/>
    <property type="match status" value="1"/>
</dbReference>
<dbReference type="OrthoDB" id="8921018at2759"/>
<protein>
    <submittedName>
        <fullName evidence="10">OTOG protein</fullName>
    </submittedName>
</protein>
<dbReference type="InterPro" id="IPR002919">
    <property type="entry name" value="TIL_dom"/>
</dbReference>
<feature type="domain" description="VWFD" evidence="9">
    <location>
        <begin position="1998"/>
        <end position="2174"/>
    </location>
</feature>
<feature type="non-terminal residue" evidence="10">
    <location>
        <position position="1"/>
    </location>
</feature>
<accession>A0A851NR04</accession>
<keyword evidence="4 7" id="KW-1015">Disulfide bond</keyword>
<feature type="non-terminal residue" evidence="10">
    <location>
        <position position="2811"/>
    </location>
</feature>
<feature type="domain" description="VWFD" evidence="9">
    <location>
        <begin position="403"/>
        <end position="579"/>
    </location>
</feature>
<dbReference type="SUPFAM" id="SSF57567">
    <property type="entry name" value="Serine protease inhibitors"/>
    <property type="match status" value="4"/>
</dbReference>
<feature type="domain" description="VWFD" evidence="9">
    <location>
        <begin position="865"/>
        <end position="1041"/>
    </location>
</feature>
<comment type="similarity">
    <text evidence="6">Belongs to the otogelin family.</text>
</comment>
<gene>
    <name evidence="10" type="primary">Otog</name>
    <name evidence="10" type="ORF">PENPIL_R04256</name>
</gene>
<dbReference type="GO" id="GO:0046373">
    <property type="term" value="P:L-arabinose metabolic process"/>
    <property type="evidence" value="ECO:0007669"/>
    <property type="project" value="InterPro"/>
</dbReference>
<evidence type="ECO:0000259" key="8">
    <source>
        <dbReference type="PROSITE" id="PS01225"/>
    </source>
</evidence>
<evidence type="ECO:0000256" key="5">
    <source>
        <dbReference type="ARBA" id="ARBA00023180"/>
    </source>
</evidence>
<dbReference type="SMART" id="SM00215">
    <property type="entry name" value="VWC_out"/>
    <property type="match status" value="2"/>
</dbReference>
<evidence type="ECO:0000256" key="7">
    <source>
        <dbReference type="PROSITE-ProRule" id="PRU00039"/>
    </source>
</evidence>
<dbReference type="InterPro" id="IPR058755">
    <property type="entry name" value="Fn1-VW_OTOGL"/>
</dbReference>
<dbReference type="InterPro" id="IPR006207">
    <property type="entry name" value="Cys_knot_C"/>
</dbReference>
<keyword evidence="11" id="KW-1185">Reference proteome</keyword>
<feature type="disulfide bond" evidence="7">
    <location>
        <begin position="2740"/>
        <end position="2789"/>
    </location>
</feature>
<dbReference type="InterPro" id="IPR001846">
    <property type="entry name" value="VWF_type-D"/>
</dbReference>
<evidence type="ECO:0000313" key="10">
    <source>
        <dbReference type="EMBL" id="NXC42537.1"/>
    </source>
</evidence>
<evidence type="ECO:0000259" key="9">
    <source>
        <dbReference type="PROSITE" id="PS51233"/>
    </source>
</evidence>
<dbReference type="SUPFAM" id="SSF110221">
    <property type="entry name" value="AbfB domain"/>
    <property type="match status" value="1"/>
</dbReference>
<dbReference type="SUPFAM" id="SSF57603">
    <property type="entry name" value="FnI-like domain"/>
    <property type="match status" value="1"/>
</dbReference>
<dbReference type="InterPro" id="IPR036195">
    <property type="entry name" value="AbfB_ABD_sf"/>
</dbReference>
<dbReference type="Pfam" id="PF08742">
    <property type="entry name" value="C8"/>
    <property type="match status" value="4"/>
</dbReference>
<dbReference type="GO" id="GO:0046556">
    <property type="term" value="F:alpha-L-arabinofuranosidase activity"/>
    <property type="evidence" value="ECO:0007669"/>
    <property type="project" value="InterPro"/>
</dbReference>
<comment type="caution">
    <text evidence="7">Lacks conserved residue(s) required for the propagation of feature annotation.</text>
</comment>
<sequence length="2811" mass="311099">SGSFTCFNGGECIFREFCNCSRFNATGPRCQTVYNTGAERDHICRTWGQYHFETFDGLYYYFSGKSTYALVRHTELDEQSFSVQVNNDPECHSSPYSCKRSVSLYFSGDEQIKMSTEVTYKGFRLQLPSIIGNLHIQKLAGYFLVRHQYAFTLAWDGMSAVYIKMAPEYLGKTHGLCGNNNAILQDDLETSYGKLTDDITEFVESWQENPPQGKPTWDNSFLNEPPCLMQSLESLQRVYALCNTLLHPPFEQCHEYVSPLPFMASCTSDLCMSAVDNATWCRALTEYARACAQAGKPLHEWRRHFQPCAITCLEPLTYNECINCCPVSCHQQSQCVDSELPCIDGCYCPDGLIYENELCVKPMDCPCDYHGSYFEIGSVVYEECNNCTCVGGKWICTNLTCPAECSVSGDIHFMTFDGRRYTFQATCQYILAKSRTSGEFTISLQNAPCGQNQDGSCIQSISIILKQDPKRQVTLTHSGDVLVYEQYKINLPYVDDLFEIRKISSVFLQVKTRIGLQILYDREGLRLYLQADGRWKDDTVGLCGTFNGNMEDDFLSPVGVTESTPQLFGNAWKTSSACILAHDSSQMDPCDIHLQSASYAAEACSILTKELFAPCYPYLSPIPYFEQCRRDTCKCGQNCFCSALAHYAHHCQRFGIVIDFRGSVPDCVLSCEDTKEYSTCVSTCGRTCQALSVPETCSSDCVEGCACPSGMYLNFKTERCVERNECPCYFQGIDYPPGENVITSLGKCHCSNGVMNCDNIIAHRCPVGQIYINCSNPQVDAGLSRERTCENQLLNLTFSAHLPCVSGCVCPSGLVKHGDVCLEADECPCLWKGKEYFPGDKVISSCHTCVCQRGSFQCTFHPCPSMCTAYGDRHYRTFDGLTFDFVGTCKVYLVKSTSSTSFSVITENINCFNTGIICRKHIFINIGKSFLIFDDETGNPSSSSYMDKLQKIQLWKAGFFTVVHLPDEHITVLWDQRTTVHVQMGHQWQGELTGLCGNFDLKTVNELRTPDNFELTNSQEFGNSWTAVECVDRSDIENPCSLNPLAEPFAKKECGILFSEAFEACHPVIDVTWFYSNCLTDTCGCNQGGDCECFCTSVSAYAHQCCQHGVSVDWRSPRVCPYDCEYFNKALGKGPYKLVSYVDRESVMAVKLVDGSVLPVRQEDIVPGHAVSFMLTSGLYKPKAHDSNLVSFEAAERPNYFLQLSSSNTLVLSKWERSEEFHNKSTFVIHKNTWLSGYSSFESFAKPGYFIHISMSSVELLKYHHSEEFRLSILFKLVDLGCFSDVKFMSRSACEWHYDACASPCFKTCRDPLGKNCQAVPKVEGCVPACPLNMLLDEITQRCVYFEDCMFAKLWKTKFSAVTSNTALPAITLSSYVSSQPTEMTSFGRRTTTLSGTAKSDVSLSSLSDISPLFPSTVTSETSTKMQVIGSDYSKPSRATEPQRVTATRAVTRSTELEGKPISTFIFTGTPITFRITELPSVPSYASSGNLTSTLEVTEASMGQSSTAVDNVTVTSFPPVITTLPLLKPSSAETTEAAVVLTEQQSTKTIFSPTSTLPVSLGKVITEPPIEMIHHLTDTVGVPFTTTLGPKRTTLQTQERSLETTLLTFATSEKETFKTTSPLEHTSSPTQANLLTEKELLLTDSVTQLYVPTTTRLQSAVPARKTTDLTFGTSILPSSPEVLATSSSLTTIEKGAFPSFSTQRADTDLKSTWQASVTESLVSSQTPETTTASSVLFPETTEIPIMMGSESSVGGFLTPVISTASTSMAKSTTEKTTVLPKEVTLSTKAYSSTSLASTVLSATASSTISKIPQTLYSPYFKNTTAAPTTVSVPILSTIHSFSEPKPFTSIAASLADTTQTSKLGMTSEVRTPSVSSLLMISDHPNDTTAPSDSSFAYSSTKPLYGLPTTFSDGLVTAEAMSRVTTLTSVLPTETATLQTCTPITENECIKYICLDGQLIQVNKSQNCPYNATQPSCGVLGYAAQINGDKCCPKWECACRCTIFSDLSIVTYDGNHLALFKEASYIVSQTQDETITIHVLDCRMNNSNSTFLCLAMLNLTYLSNQIIINRLSRKITVNSRFAWPTVRKYGYKVEDSGLKYAIETPTKIRIQWFHSTSVMIIEFNATREPKALGLCGFCDRSLENDLMLPNRTVLSKSDAPSIFIDSWQVPETLKYVGEDRHQKTNCSVVDCSECLGLVLNQTFSSCHPYVPPELFCDIWVQDTEYIQNPCVSLAAYVAMCNKFNICIEWRSSDYCPFACSENFSYQACIAACEVPNSCQNNEVASLDSDTCSVLTEGCVCAGGTILHRAHTAICIPEEKCACTDSSGTPRAVGEIWKTSLSGCCMEKCVDSETIIPVEYNCSDIHNFDCQRFAEVALLVPGDDTCCPQKTCICNQSLCEPLIPECNGLEKLVTYYSEESCCPNYVCECDPAKCEPMEHMPSCQEDQTLIAARVESTCCISYICACGACSDQIPKCQEGEVLTVDDNTTDRCCPTYQCICEIHRCPEFKCMQGMSLVEVWSPEKCCPFRTCECACEMIPTPQCKLGQKLQIDEQFQNSTENICNCIKYKCVRDKVCLSKERGVLLPGQTIVEHSLDGTCHISYCTNVIDPSTKYYRINASSIACTVKCKANQVYQPPKDLTTCCGSCKNVSCLHTFNNGTVSNFKPGTIWISNCMRYECVNTAIGPVLVASSVGCPPFNETECVKVGGYVVPFLEGCCKTCKEDGKFCKKVTVRMTIRKNDCRSNIPVNIVSCDGKCPSASIYNYNINTYARFCKCCRELGLQRRTVQLYCTSNSSWVSYSIQEPTDCSCQWS</sequence>
<comment type="subcellular location">
    <subcellularLocation>
        <location evidence="1">Secreted</location>
    </subcellularLocation>
</comment>
<organism evidence="10 11">
    <name type="scientific">Penelope pileata</name>
    <dbReference type="NCBI Taxonomy" id="1118817"/>
    <lineage>
        <taxon>Eukaryota</taxon>
        <taxon>Metazoa</taxon>
        <taxon>Chordata</taxon>
        <taxon>Craniata</taxon>
        <taxon>Vertebrata</taxon>
        <taxon>Euteleostomi</taxon>
        <taxon>Archelosauria</taxon>
        <taxon>Archosauria</taxon>
        <taxon>Dinosauria</taxon>
        <taxon>Saurischia</taxon>
        <taxon>Theropoda</taxon>
        <taxon>Coelurosauria</taxon>
        <taxon>Aves</taxon>
        <taxon>Neognathae</taxon>
        <taxon>Galloanserae</taxon>
        <taxon>Galliformes</taxon>
        <taxon>Cracidae</taxon>
        <taxon>Penelope</taxon>
    </lineage>
</organism>
<evidence type="ECO:0000256" key="1">
    <source>
        <dbReference type="ARBA" id="ARBA00004613"/>
    </source>
</evidence>
<dbReference type="InterPro" id="IPR058754">
    <property type="entry name" value="OTOGL-like_N"/>
</dbReference>
<dbReference type="GO" id="GO:0031012">
    <property type="term" value="C:extracellular matrix"/>
    <property type="evidence" value="ECO:0007669"/>
    <property type="project" value="TreeGrafter"/>
</dbReference>